<evidence type="ECO:0000256" key="3">
    <source>
        <dbReference type="ARBA" id="ARBA00022692"/>
    </source>
</evidence>
<protein>
    <recommendedName>
        <fullName evidence="9">NCS1 family nucleobase:cation symporter-1</fullName>
    </recommendedName>
</protein>
<feature type="transmembrane region" description="Helical" evidence="6">
    <location>
        <begin position="395"/>
        <end position="415"/>
    </location>
</feature>
<comment type="caution">
    <text evidence="7">The sequence shown here is derived from an EMBL/GenBank/DDBJ whole genome shotgun (WGS) entry which is preliminary data.</text>
</comment>
<keyword evidence="3 6" id="KW-0812">Transmembrane</keyword>
<feature type="transmembrane region" description="Helical" evidence="6">
    <location>
        <begin position="169"/>
        <end position="190"/>
    </location>
</feature>
<dbReference type="EMBL" id="AMWN01000002">
    <property type="protein sequence ID" value="EXJ94469.1"/>
    <property type="molecule type" value="Genomic_DNA"/>
</dbReference>
<organism evidence="7 8">
    <name type="scientific">Capronia coronata CBS 617.96</name>
    <dbReference type="NCBI Taxonomy" id="1182541"/>
    <lineage>
        <taxon>Eukaryota</taxon>
        <taxon>Fungi</taxon>
        <taxon>Dikarya</taxon>
        <taxon>Ascomycota</taxon>
        <taxon>Pezizomycotina</taxon>
        <taxon>Eurotiomycetes</taxon>
        <taxon>Chaetothyriomycetidae</taxon>
        <taxon>Chaetothyriales</taxon>
        <taxon>Herpotrichiellaceae</taxon>
        <taxon>Capronia</taxon>
    </lineage>
</organism>
<dbReference type="GeneID" id="19157762"/>
<feature type="transmembrane region" description="Helical" evidence="6">
    <location>
        <begin position="436"/>
        <end position="458"/>
    </location>
</feature>
<evidence type="ECO:0000256" key="6">
    <source>
        <dbReference type="SAM" id="Phobius"/>
    </source>
</evidence>
<dbReference type="eggNOG" id="KOG2466">
    <property type="taxonomic scope" value="Eukaryota"/>
</dbReference>
<feature type="transmembrane region" description="Helical" evidence="6">
    <location>
        <begin position="103"/>
        <end position="127"/>
    </location>
</feature>
<sequence length="546" mass="60885">MSVSRLLKRLEVKPTEDEYEKIETNRWGNRDIYPIPHDKRTYGTYAFVSYWGEAASIPTTASEVLFMKTPLTLKSKAPVGFTVGMFLACGSAYLNSYPGARHFVGYGMVARAAFGLWGSYFCVMLNVFQSFVFYGTQMYFGGQAIVLILNSLSSSFLHMKNTLPESAGITTPGLIGFVLFIILYFPIIYFVPAWKIQKLLEIQIFVAAATLLGIMGWAVNMNGGSPGNLVSSSLKISKMEAGFRVMQGITSVAGTYTGGSDRASDWTRYSRRRYAFVPAVPVMGITVILTALIGIITASALTQVYGETNWNPLISLQQVQAETYTAKCRAGTFFAGLGLLSVTIFVNYTQNCVSSGMDVAMLFPKYISQRRGSMIFSILGILAQPWRFLTQATTFITVLSSFGVFMSPAGAILAVDFWIIRRCKWNIPELYRPHGIYWFWHGINWRAMVAYFLGMWPALPGFVNATGGMYVNDTWRRFFQISFFFGYIVSGGLYYLFNRLSPPPGLGEQVDFDVDGRVVEEEDDESTVSGTRVIETKVIDPIETKV</sequence>
<proteinExistence type="inferred from homology"/>
<comment type="subcellular location">
    <subcellularLocation>
        <location evidence="1">Membrane</location>
        <topology evidence="1">Multi-pass membrane protein</topology>
    </subcellularLocation>
</comment>
<comment type="similarity">
    <text evidence="2">Belongs to the purine-cytosine permease (2.A.39) family.</text>
</comment>
<feature type="transmembrane region" description="Helical" evidence="6">
    <location>
        <begin position="202"/>
        <end position="221"/>
    </location>
</feature>
<dbReference type="GO" id="GO:0015205">
    <property type="term" value="F:nucleobase transmembrane transporter activity"/>
    <property type="evidence" value="ECO:0007669"/>
    <property type="project" value="TreeGrafter"/>
</dbReference>
<name>W9ZJ00_9EURO</name>
<evidence type="ECO:0000313" key="8">
    <source>
        <dbReference type="Proteomes" id="UP000019484"/>
    </source>
</evidence>
<keyword evidence="8" id="KW-1185">Reference proteome</keyword>
<keyword evidence="4 6" id="KW-1133">Transmembrane helix</keyword>
<dbReference type="Pfam" id="PF02133">
    <property type="entry name" value="Transp_cyt_pur"/>
    <property type="match status" value="1"/>
</dbReference>
<dbReference type="Proteomes" id="UP000019484">
    <property type="component" value="Unassembled WGS sequence"/>
</dbReference>
<evidence type="ECO:0000256" key="1">
    <source>
        <dbReference type="ARBA" id="ARBA00004141"/>
    </source>
</evidence>
<feature type="transmembrane region" description="Helical" evidence="6">
    <location>
        <begin position="280"/>
        <end position="301"/>
    </location>
</feature>
<evidence type="ECO:0000256" key="2">
    <source>
        <dbReference type="ARBA" id="ARBA00008974"/>
    </source>
</evidence>
<dbReference type="InterPro" id="IPR045225">
    <property type="entry name" value="Uracil/uridine/allantoin_perm"/>
</dbReference>
<dbReference type="RefSeq" id="XP_007721963.1">
    <property type="nucleotide sequence ID" value="XM_007723773.1"/>
</dbReference>
<evidence type="ECO:0000313" key="7">
    <source>
        <dbReference type="EMBL" id="EXJ94469.1"/>
    </source>
</evidence>
<dbReference type="AlphaFoldDB" id="W9ZJ00"/>
<dbReference type="PANTHER" id="PTHR30618:SF15">
    <property type="entry name" value="NICOTINAMIDE RIBOSIDE TRANSPORTER 1-RELATED"/>
    <property type="match status" value="1"/>
</dbReference>
<dbReference type="OrthoDB" id="2018619at2759"/>
<evidence type="ECO:0000256" key="4">
    <source>
        <dbReference type="ARBA" id="ARBA00022989"/>
    </source>
</evidence>
<dbReference type="HOGENOM" id="CLU_021555_3_0_1"/>
<feature type="transmembrane region" description="Helical" evidence="6">
    <location>
        <begin position="478"/>
        <end position="497"/>
    </location>
</feature>
<feature type="transmembrane region" description="Helical" evidence="6">
    <location>
        <begin position="77"/>
        <end position="97"/>
    </location>
</feature>
<dbReference type="PANTHER" id="PTHR30618">
    <property type="entry name" value="NCS1 FAMILY PURINE/PYRIMIDINE TRANSPORTER"/>
    <property type="match status" value="1"/>
</dbReference>
<accession>W9ZJ00</accession>
<keyword evidence="5 6" id="KW-0472">Membrane</keyword>
<dbReference type="Gene3D" id="1.10.4160.10">
    <property type="entry name" value="Hydantoin permease"/>
    <property type="match status" value="1"/>
</dbReference>
<evidence type="ECO:0000256" key="5">
    <source>
        <dbReference type="ARBA" id="ARBA00023136"/>
    </source>
</evidence>
<dbReference type="InterPro" id="IPR001248">
    <property type="entry name" value="Pur-cyt_permease"/>
</dbReference>
<evidence type="ECO:0008006" key="9">
    <source>
        <dbReference type="Google" id="ProtNLM"/>
    </source>
</evidence>
<dbReference type="GO" id="GO:0005886">
    <property type="term" value="C:plasma membrane"/>
    <property type="evidence" value="ECO:0007669"/>
    <property type="project" value="TreeGrafter"/>
</dbReference>
<reference evidence="7 8" key="1">
    <citation type="submission" date="2013-03" db="EMBL/GenBank/DDBJ databases">
        <title>The Genome Sequence of Capronia coronata CBS 617.96.</title>
        <authorList>
            <consortium name="The Broad Institute Genomics Platform"/>
            <person name="Cuomo C."/>
            <person name="de Hoog S."/>
            <person name="Gorbushina A."/>
            <person name="Walker B."/>
            <person name="Young S.K."/>
            <person name="Zeng Q."/>
            <person name="Gargeya S."/>
            <person name="Fitzgerald M."/>
            <person name="Haas B."/>
            <person name="Abouelleil A."/>
            <person name="Allen A.W."/>
            <person name="Alvarado L."/>
            <person name="Arachchi H.M."/>
            <person name="Berlin A.M."/>
            <person name="Chapman S.B."/>
            <person name="Gainer-Dewar J."/>
            <person name="Goldberg J."/>
            <person name="Griggs A."/>
            <person name="Gujja S."/>
            <person name="Hansen M."/>
            <person name="Howarth C."/>
            <person name="Imamovic A."/>
            <person name="Ireland A."/>
            <person name="Larimer J."/>
            <person name="McCowan C."/>
            <person name="Murphy C."/>
            <person name="Pearson M."/>
            <person name="Poon T.W."/>
            <person name="Priest M."/>
            <person name="Roberts A."/>
            <person name="Saif S."/>
            <person name="Shea T."/>
            <person name="Sisk P."/>
            <person name="Sykes S."/>
            <person name="Wortman J."/>
            <person name="Nusbaum C."/>
            <person name="Birren B."/>
        </authorList>
    </citation>
    <scope>NUCLEOTIDE SEQUENCE [LARGE SCALE GENOMIC DNA]</scope>
    <source>
        <strain evidence="7 8">CBS 617.96</strain>
    </source>
</reference>
<feature type="transmembrane region" description="Helical" evidence="6">
    <location>
        <begin position="330"/>
        <end position="350"/>
    </location>
</feature>
<gene>
    <name evidence="7" type="ORF">A1O1_02865</name>
</gene>